<feature type="compositionally biased region" description="Low complexity" evidence="2">
    <location>
        <begin position="25"/>
        <end position="75"/>
    </location>
</feature>
<feature type="chain" id="PRO_5047368364" description="Lipoprotein" evidence="3">
    <location>
        <begin position="20"/>
        <end position="226"/>
    </location>
</feature>
<evidence type="ECO:0000256" key="3">
    <source>
        <dbReference type="SAM" id="SignalP"/>
    </source>
</evidence>
<dbReference type="Proteomes" id="UP000664601">
    <property type="component" value="Unassembled WGS sequence"/>
</dbReference>
<dbReference type="EMBL" id="JAFREM010000027">
    <property type="protein sequence ID" value="MBO1307794.1"/>
    <property type="molecule type" value="Genomic_DNA"/>
</dbReference>
<dbReference type="PROSITE" id="PS51257">
    <property type="entry name" value="PROKAR_LIPOPROTEIN"/>
    <property type="match status" value="1"/>
</dbReference>
<evidence type="ECO:0000313" key="4">
    <source>
        <dbReference type="EMBL" id="MBO1307794.1"/>
    </source>
</evidence>
<dbReference type="RefSeq" id="WP_207674787.1">
    <property type="nucleotide sequence ID" value="NZ_JAFREM010000027.1"/>
</dbReference>
<evidence type="ECO:0008006" key="6">
    <source>
        <dbReference type="Google" id="ProtNLM"/>
    </source>
</evidence>
<evidence type="ECO:0000256" key="2">
    <source>
        <dbReference type="SAM" id="MobiDB-lite"/>
    </source>
</evidence>
<dbReference type="InterPro" id="IPR012640">
    <property type="entry name" value="Membr_lipoprot_lipid_attach_CS"/>
</dbReference>
<organism evidence="4 5">
    <name type="scientific">Candidatus Enterococcus moelleringii</name>
    <dbReference type="NCBI Taxonomy" id="2815325"/>
    <lineage>
        <taxon>Bacteria</taxon>
        <taxon>Bacillati</taxon>
        <taxon>Bacillota</taxon>
        <taxon>Bacilli</taxon>
        <taxon>Lactobacillales</taxon>
        <taxon>Enterococcaceae</taxon>
        <taxon>Enterococcus</taxon>
    </lineage>
</organism>
<feature type="region of interest" description="Disordered" evidence="2">
    <location>
        <begin position="19"/>
        <end position="80"/>
    </location>
</feature>
<sequence length="226" mass="25161">MKKVLIGFALLLALAGCNRQENEEQTTSKSTTEATSEVSKETSTTQSQSASTSEKIVASTTQSTSKTEETSTSSSVEDEQARKLAEYNNLPEQVKVFLATTTVDDRAKYDLDPEVKPPTFIDYIQYNFDGDYLIVNLTSGVGIGHPVYLINYDDEFIYPVDGFVIVDQSAEAVYETAPVDPTPVSKIDLLDYYQANPQYFDTSIDQIQVYDDFTLNSFNKSINKIN</sequence>
<keyword evidence="1 3" id="KW-0732">Signal</keyword>
<gene>
    <name evidence="4" type="ORF">JZO70_16585</name>
</gene>
<comment type="caution">
    <text evidence="4">The sequence shown here is derived from an EMBL/GenBank/DDBJ whole genome shotgun (WGS) entry which is preliminary data.</text>
</comment>
<protein>
    <recommendedName>
        <fullName evidence="6">Lipoprotein</fullName>
    </recommendedName>
</protein>
<evidence type="ECO:0000256" key="1">
    <source>
        <dbReference type="ARBA" id="ARBA00022729"/>
    </source>
</evidence>
<proteinExistence type="predicted"/>
<dbReference type="Pfam" id="PF08139">
    <property type="entry name" value="LPAM_1"/>
    <property type="match status" value="1"/>
</dbReference>
<keyword evidence="5" id="KW-1185">Reference proteome</keyword>
<evidence type="ECO:0000313" key="5">
    <source>
        <dbReference type="Proteomes" id="UP000664601"/>
    </source>
</evidence>
<reference evidence="4 5" key="1">
    <citation type="submission" date="2021-03" db="EMBL/GenBank/DDBJ databases">
        <title>Enterococcal diversity collection.</title>
        <authorList>
            <person name="Gilmore M.S."/>
            <person name="Schwartzman J."/>
            <person name="Van Tyne D."/>
            <person name="Martin M."/>
            <person name="Earl A.M."/>
            <person name="Manson A.L."/>
            <person name="Straub T."/>
            <person name="Salamzade R."/>
            <person name="Saavedra J."/>
            <person name="Lebreton F."/>
            <person name="Prichula J."/>
            <person name="Schaufler K."/>
            <person name="Gaca A."/>
            <person name="Sgardioli B."/>
            <person name="Wagenaar J."/>
            <person name="Strong T."/>
        </authorList>
    </citation>
    <scope>NUCLEOTIDE SEQUENCE [LARGE SCALE GENOMIC DNA]</scope>
    <source>
        <strain evidence="4 5">669A</strain>
    </source>
</reference>
<accession>A0ABS3LDT7</accession>
<feature type="signal peptide" evidence="3">
    <location>
        <begin position="1"/>
        <end position="19"/>
    </location>
</feature>
<name>A0ABS3LDT7_9ENTE</name>